<protein>
    <submittedName>
        <fullName evidence="1">2683_t:CDS:1</fullName>
    </submittedName>
</protein>
<feature type="non-terminal residue" evidence="1">
    <location>
        <position position="743"/>
    </location>
</feature>
<proteinExistence type="predicted"/>
<name>A0ACA9KXZ2_9GLOM</name>
<sequence length="743" mass="85533">MLVRQDVKGSYDNNGHIQQSTSTPQHQFYKQNISFSQLGANPNKGISTSKILEERGEKINPNIFKLENSKSIQDYLEKEKITYEIYEKKGKRLDEFTQTLGVSRRIPRELRKAYRRLIEAREDYNRNNIAAAEDDIEVIKDELLEGDRRLRTEDVQKLCRTLLVDILKYVQQLKEENTELKQQLQAQAEIAPKQKTFIQQTIARKLTITPPLPQEKRKQNNSNSQKKTENKRKTFQEAKRKIYYKFLCKCGTGFNDFPEMDLNEELNFIEVYLASAVINFLPPCFAEFDNERDSEKVLEGHREELCEKCKLLGRHCGSELDQQEQISQIGYVPPFRKCNAKTNKDKQLSDKKEKYLKNYPLHYAVSRGDLDKTKEILQSKTVEIESRDHNDFTPLHIAAGQEKYDLVIELLKHGADPNAHDDEGSTPLHFAAEGNNLRLLKCLVKNNVSSGIVNEVDPDSREASQGKIKNILRERGSSYVARYEKLLERVQQEENFNQQSILPEEAIESVNQGDIDSLTKILTARPEIINHKDEDNNSLLHYAVIKDKKEIVKLLLEKGINIESRDYFASTPLHITARNANLELAKLLVESGANVKGVPTEIVTEGGYSVSDVFRLRDGSYADIYEKIKERISETGTKKEKNAEEKKKLEEEIKKDLNSLLPEEGSVDYELIKSLLETMALNQKQLVKSYDELTRANLNLIKELAFSKNLEKEKIENFCQKVAQLAEIALKENNIEFVEEQGK</sequence>
<organism evidence="1 2">
    <name type="scientific">Racocetra persica</name>
    <dbReference type="NCBI Taxonomy" id="160502"/>
    <lineage>
        <taxon>Eukaryota</taxon>
        <taxon>Fungi</taxon>
        <taxon>Fungi incertae sedis</taxon>
        <taxon>Mucoromycota</taxon>
        <taxon>Glomeromycotina</taxon>
        <taxon>Glomeromycetes</taxon>
        <taxon>Diversisporales</taxon>
        <taxon>Gigasporaceae</taxon>
        <taxon>Racocetra</taxon>
    </lineage>
</organism>
<reference evidence="1" key="1">
    <citation type="submission" date="2021-06" db="EMBL/GenBank/DDBJ databases">
        <authorList>
            <person name="Kallberg Y."/>
            <person name="Tangrot J."/>
            <person name="Rosling A."/>
        </authorList>
    </citation>
    <scope>NUCLEOTIDE SEQUENCE</scope>
    <source>
        <strain evidence="1">MA461A</strain>
    </source>
</reference>
<dbReference type="EMBL" id="CAJVQC010001736">
    <property type="protein sequence ID" value="CAG8499539.1"/>
    <property type="molecule type" value="Genomic_DNA"/>
</dbReference>
<dbReference type="Proteomes" id="UP000789920">
    <property type="component" value="Unassembled WGS sequence"/>
</dbReference>
<accession>A0ACA9KXZ2</accession>
<comment type="caution">
    <text evidence="1">The sequence shown here is derived from an EMBL/GenBank/DDBJ whole genome shotgun (WGS) entry which is preliminary data.</text>
</comment>
<evidence type="ECO:0000313" key="1">
    <source>
        <dbReference type="EMBL" id="CAG8499539.1"/>
    </source>
</evidence>
<gene>
    <name evidence="1" type="ORF">RPERSI_LOCUS1754</name>
</gene>
<keyword evidence="2" id="KW-1185">Reference proteome</keyword>
<evidence type="ECO:0000313" key="2">
    <source>
        <dbReference type="Proteomes" id="UP000789920"/>
    </source>
</evidence>